<dbReference type="PANTHER" id="PTHR24198">
    <property type="entry name" value="ANKYRIN REPEAT AND PROTEIN KINASE DOMAIN-CONTAINING PROTEIN"/>
    <property type="match status" value="1"/>
</dbReference>
<keyword evidence="2 3" id="KW-0040">ANK repeat</keyword>
<evidence type="ECO:0000256" key="2">
    <source>
        <dbReference type="ARBA" id="ARBA00023043"/>
    </source>
</evidence>
<evidence type="ECO:0000313" key="5">
    <source>
        <dbReference type="Proteomes" id="UP001243330"/>
    </source>
</evidence>
<feature type="repeat" description="ANK" evidence="3">
    <location>
        <begin position="292"/>
        <end position="324"/>
    </location>
</feature>
<accession>A0AAD9AHZ9</accession>
<dbReference type="AlphaFoldDB" id="A0AAD9AHZ9"/>
<dbReference type="PROSITE" id="PS50088">
    <property type="entry name" value="ANK_REPEAT"/>
    <property type="match status" value="3"/>
</dbReference>
<evidence type="ECO:0000313" key="4">
    <source>
        <dbReference type="EMBL" id="KAK1848398.1"/>
    </source>
</evidence>
<feature type="repeat" description="ANK" evidence="3">
    <location>
        <begin position="418"/>
        <end position="445"/>
    </location>
</feature>
<dbReference type="Pfam" id="PF12796">
    <property type="entry name" value="Ank_2"/>
    <property type="match status" value="2"/>
</dbReference>
<keyword evidence="1" id="KW-0677">Repeat</keyword>
<evidence type="ECO:0000256" key="3">
    <source>
        <dbReference type="PROSITE-ProRule" id="PRU00023"/>
    </source>
</evidence>
<dbReference type="Proteomes" id="UP001243330">
    <property type="component" value="Unassembled WGS sequence"/>
</dbReference>
<dbReference type="SMART" id="SM00248">
    <property type="entry name" value="ANK"/>
    <property type="match status" value="11"/>
</dbReference>
<feature type="repeat" description="ANK" evidence="3">
    <location>
        <begin position="446"/>
        <end position="478"/>
    </location>
</feature>
<keyword evidence="5" id="KW-1185">Reference proteome</keyword>
<dbReference type="PANTHER" id="PTHR24198:SF165">
    <property type="entry name" value="ANKYRIN REPEAT-CONTAINING PROTEIN-RELATED"/>
    <property type="match status" value="1"/>
</dbReference>
<gene>
    <name evidence="4" type="ORF">CCHR01_08937</name>
</gene>
<protein>
    <submittedName>
        <fullName evidence="4">Multiple ankyrin repeats single kh domain-containing protein</fullName>
    </submittedName>
</protein>
<name>A0AAD9AHZ9_9PEZI</name>
<dbReference type="PROSITE" id="PS50297">
    <property type="entry name" value="ANK_REP_REGION"/>
    <property type="match status" value="2"/>
</dbReference>
<comment type="caution">
    <text evidence="4">The sequence shown here is derived from an EMBL/GenBank/DDBJ whole genome shotgun (WGS) entry which is preliminary data.</text>
</comment>
<proteinExistence type="predicted"/>
<reference evidence="4" key="1">
    <citation type="submission" date="2023-01" db="EMBL/GenBank/DDBJ databases">
        <title>Colletotrichum chrysophilum M932 genome sequence.</title>
        <authorList>
            <person name="Baroncelli R."/>
        </authorList>
    </citation>
    <scope>NUCLEOTIDE SEQUENCE</scope>
    <source>
        <strain evidence="4">M932</strain>
    </source>
</reference>
<dbReference type="Gene3D" id="1.25.40.20">
    <property type="entry name" value="Ankyrin repeat-containing domain"/>
    <property type="match status" value="3"/>
</dbReference>
<evidence type="ECO:0000256" key="1">
    <source>
        <dbReference type="ARBA" id="ARBA00022737"/>
    </source>
</evidence>
<dbReference type="PRINTS" id="PR01415">
    <property type="entry name" value="ANKYRIN"/>
</dbReference>
<dbReference type="InterPro" id="IPR002110">
    <property type="entry name" value="Ankyrin_rpt"/>
</dbReference>
<dbReference type="EMBL" id="JAQOWY010000172">
    <property type="protein sequence ID" value="KAK1848398.1"/>
    <property type="molecule type" value="Genomic_DNA"/>
</dbReference>
<organism evidence="4 5">
    <name type="scientific">Colletotrichum chrysophilum</name>
    <dbReference type="NCBI Taxonomy" id="1836956"/>
    <lineage>
        <taxon>Eukaryota</taxon>
        <taxon>Fungi</taxon>
        <taxon>Dikarya</taxon>
        <taxon>Ascomycota</taxon>
        <taxon>Pezizomycotina</taxon>
        <taxon>Sordariomycetes</taxon>
        <taxon>Hypocreomycetidae</taxon>
        <taxon>Glomerellales</taxon>
        <taxon>Glomerellaceae</taxon>
        <taxon>Colletotrichum</taxon>
        <taxon>Colletotrichum gloeosporioides species complex</taxon>
    </lineage>
</organism>
<dbReference type="InterPro" id="IPR036770">
    <property type="entry name" value="Ankyrin_rpt-contain_sf"/>
</dbReference>
<dbReference type="SUPFAM" id="SSF48403">
    <property type="entry name" value="Ankyrin repeat"/>
    <property type="match status" value="1"/>
</dbReference>
<sequence>MNAHGMFRWVTCQLYALEPLLGTRDHDALRKTLKSLPATLDETYARIIRNTPEALREKAQRVLYFLLYSEAPLLAEEASEITQVCPENQRFMRRTNTSIKPNLEAISVYCPNLVKFVTETSPFGEKVEVLQLSHFSVKEYLLSERLKQQTFWSFEEAFGKASMAEICLAYLLEMKKVQPLNEVQSSYPLAPHAACFWAVYAGQADNKMRVRFIKEFLDDPSCQEVYYQLRHPRRRHMSLLSSDFHVQRQLENRDSQREPLLYHFAFHGVLSAVKLILQMDVNAVIVNAEGGHYGNALQAAAFQGYADIVSHLLKGGANVDAQGGQYKTALAAAVEASHEDVTKILLNWDANVNNGQDILLTAVLNRKTSIVGLLIGKSANVSREAFKWACQIRNLTTIHLLLKNIQSTDTINYCSKRLHDACKRGYYDVVQTLIRSKANVNARDWHGLTALYYAASYNHVKIVKLLLENGASFNQEDEEFEKDPFYASCTNRAMETMSILLMKDPDPDPLFFDEALESASYSADIEVLELLLKTAKREQQNQTNPVVLAQAMYNAILSLHEGCDTVLRLLLQHGADVDAIAGDAGKNTTMLCCAALWLQDDERKAKAMVVIEVLLEHHANVNKGHTFLGTPLDMAMRAKNYKLVNILLAKGAKWTPYFGMCMQHTAYRRKLEEVK</sequence>